<keyword evidence="3" id="KW-0812">Transmembrane</keyword>
<dbReference type="Pfam" id="PF25954">
    <property type="entry name" value="Beta-barrel_RND_2"/>
    <property type="match status" value="1"/>
</dbReference>
<dbReference type="Gene3D" id="2.40.30.170">
    <property type="match status" value="1"/>
</dbReference>
<dbReference type="SUPFAM" id="SSF111369">
    <property type="entry name" value="HlyD-like secretion proteins"/>
    <property type="match status" value="1"/>
</dbReference>
<keyword evidence="3" id="KW-0472">Membrane</keyword>
<evidence type="ECO:0000313" key="7">
    <source>
        <dbReference type="Proteomes" id="UP001375743"/>
    </source>
</evidence>
<evidence type="ECO:0000256" key="3">
    <source>
        <dbReference type="SAM" id="Phobius"/>
    </source>
</evidence>
<dbReference type="PANTHER" id="PTHR30469:SF29">
    <property type="entry name" value="BLR2860 PROTEIN"/>
    <property type="match status" value="1"/>
</dbReference>
<dbReference type="InterPro" id="IPR058792">
    <property type="entry name" value="Beta-barrel_RND_2"/>
</dbReference>
<evidence type="ECO:0000256" key="1">
    <source>
        <dbReference type="ARBA" id="ARBA00009477"/>
    </source>
</evidence>
<dbReference type="InterPro" id="IPR006143">
    <property type="entry name" value="RND_pump_MFP"/>
</dbReference>
<feature type="compositionally biased region" description="Basic and acidic residues" evidence="2">
    <location>
        <begin position="8"/>
        <end position="31"/>
    </location>
</feature>
<feature type="domain" description="CusB-like beta-barrel" evidence="5">
    <location>
        <begin position="239"/>
        <end position="311"/>
    </location>
</feature>
<protein>
    <submittedName>
        <fullName evidence="6">Efflux RND transporter periplasmic adaptor subunit</fullName>
    </submittedName>
</protein>
<proteinExistence type="inferred from homology"/>
<gene>
    <name evidence="6" type="ORF">U1T56_14835</name>
</gene>
<evidence type="ECO:0000256" key="2">
    <source>
        <dbReference type="SAM" id="MobiDB-lite"/>
    </source>
</evidence>
<comment type="similarity">
    <text evidence="1">Belongs to the membrane fusion protein (MFP) (TC 8.A.1) family.</text>
</comment>
<dbReference type="EMBL" id="JBBLZC010000014">
    <property type="protein sequence ID" value="MEK0084431.1"/>
    <property type="molecule type" value="Genomic_DNA"/>
</dbReference>
<comment type="caution">
    <text evidence="6">The sequence shown here is derived from an EMBL/GenBank/DDBJ whole genome shotgun (WGS) entry which is preliminary data.</text>
</comment>
<dbReference type="Gene3D" id="2.40.420.20">
    <property type="match status" value="1"/>
</dbReference>
<dbReference type="InterPro" id="IPR058625">
    <property type="entry name" value="MdtA-like_BSH"/>
</dbReference>
<evidence type="ECO:0000313" key="6">
    <source>
        <dbReference type="EMBL" id="MEK0084431.1"/>
    </source>
</evidence>
<feature type="transmembrane region" description="Helical" evidence="3">
    <location>
        <begin position="39"/>
        <end position="60"/>
    </location>
</feature>
<reference evidence="6 7" key="1">
    <citation type="submission" date="2024-01" db="EMBL/GenBank/DDBJ databases">
        <title>Multi-omics insights into the function and evolution of sodium benzoate biodegradation pathways in Benzoatithermus flavus gen. nov., sp. nov. from hot spring.</title>
        <authorList>
            <person name="Hu C.-J."/>
            <person name="Li W.-J."/>
        </authorList>
    </citation>
    <scope>NUCLEOTIDE SEQUENCE [LARGE SCALE GENOMIC DNA]</scope>
    <source>
        <strain evidence="6 7">SYSU G07066</strain>
    </source>
</reference>
<evidence type="ECO:0000259" key="5">
    <source>
        <dbReference type="Pfam" id="PF25954"/>
    </source>
</evidence>
<sequence>MRPNSPAHRADPAKAASHHYEDSGRRPHDAERRATRKGLVIRLILVALLVGGVGGGLWYFNEFRKQAIRSFFANNVPPPTAVAAVPAEQGPLPRYLGGIGTLVAVRQVSVSPEVQGRVAAIHFEPGAVVKQGEPLVQLNDAPEQADLASFKAQARLAQANLDRTRQLARSDFATQAALDQNQALLEQAQAGIARSEALIAQKLVKAPFAGQLGIRRVELGQYVGPGTELVTLTDLDRLYVNFTVPEQARAVIRLGQPVEITIDAYPGRVFKAELTTIEPQIDPSTRTIKLQATMANPDRLLLPGMFANARLVLPPVPDVVTVPETAVTRTLYGDSVFVVREEGVDKDGRPVRKAVQTFVRTGDVVGGRIAILEGVKPGELVVASGQLKLQSGAAVRVVADNALPIPAEPPVE</sequence>
<dbReference type="Gene3D" id="2.40.50.100">
    <property type="match status" value="1"/>
</dbReference>
<name>A0ABU8XTQ4_9PROT</name>
<evidence type="ECO:0000259" key="4">
    <source>
        <dbReference type="Pfam" id="PF25917"/>
    </source>
</evidence>
<feature type="region of interest" description="Disordered" evidence="2">
    <location>
        <begin position="1"/>
        <end position="31"/>
    </location>
</feature>
<dbReference type="RefSeq" id="WP_418160278.1">
    <property type="nucleotide sequence ID" value="NZ_JBBLZC010000014.1"/>
</dbReference>
<dbReference type="Gene3D" id="1.10.287.470">
    <property type="entry name" value="Helix hairpin bin"/>
    <property type="match status" value="1"/>
</dbReference>
<keyword evidence="3" id="KW-1133">Transmembrane helix</keyword>
<feature type="domain" description="Multidrug resistance protein MdtA-like barrel-sandwich hybrid" evidence="4">
    <location>
        <begin position="106"/>
        <end position="232"/>
    </location>
</feature>
<dbReference type="Proteomes" id="UP001375743">
    <property type="component" value="Unassembled WGS sequence"/>
</dbReference>
<dbReference type="PANTHER" id="PTHR30469">
    <property type="entry name" value="MULTIDRUG RESISTANCE PROTEIN MDTA"/>
    <property type="match status" value="1"/>
</dbReference>
<accession>A0ABU8XTQ4</accession>
<keyword evidence="7" id="KW-1185">Reference proteome</keyword>
<organism evidence="6 7">
    <name type="scientific">Benzoatithermus flavus</name>
    <dbReference type="NCBI Taxonomy" id="3108223"/>
    <lineage>
        <taxon>Bacteria</taxon>
        <taxon>Pseudomonadati</taxon>
        <taxon>Pseudomonadota</taxon>
        <taxon>Alphaproteobacteria</taxon>
        <taxon>Geminicoccales</taxon>
        <taxon>Geminicoccaceae</taxon>
        <taxon>Benzoatithermus</taxon>
    </lineage>
</organism>
<dbReference type="Pfam" id="PF25917">
    <property type="entry name" value="BSH_RND"/>
    <property type="match status" value="1"/>
</dbReference>
<dbReference type="NCBIfam" id="TIGR01730">
    <property type="entry name" value="RND_mfp"/>
    <property type="match status" value="1"/>
</dbReference>